<feature type="chain" id="PRO_5031138509" evidence="4">
    <location>
        <begin position="26"/>
        <end position="337"/>
    </location>
</feature>
<dbReference type="EC" id="2.3.1.180" evidence="7"/>
<comment type="caution">
    <text evidence="7">The sequence shown here is derived from an EMBL/GenBank/DDBJ whole genome shotgun (WGS) entry which is preliminary data.</text>
</comment>
<dbReference type="SUPFAM" id="SSF53901">
    <property type="entry name" value="Thiolase-like"/>
    <property type="match status" value="1"/>
</dbReference>
<dbReference type="Gene3D" id="3.40.47.10">
    <property type="match status" value="2"/>
</dbReference>
<dbReference type="Proteomes" id="UP000556084">
    <property type="component" value="Unassembled WGS sequence"/>
</dbReference>
<feature type="signal peptide" evidence="4">
    <location>
        <begin position="1"/>
        <end position="25"/>
    </location>
</feature>
<accession>A0A7W7LP60</accession>
<sequence>MLCNRPVYIASTAVWLPPLVPLAQAVESGVVDAAHQDLGYESIAVAEGVAGPEMAVNAGTEAVRWSGVPAEEFGLVLHSSCWFQGIDLWTPSAYVANRTVGRAAFPVDIGRNCNSGMGALHLATSYLLAGFASEALLTTGDHFAPPMLDRWNMQLNMILGDAGTALTLSSRAGFARILSTAVGADNSLEPWLRGAAPFRSMPGQECPVALLERGAQHASTPEAAGSWERYEAGLVKVVWQALSEAGLGTGDIRRAVVPFMHRGGGQGENYDVLGFSEKQSLWEYGRTVGHLGAGDQYAGLHHLVQQGAVAPGDIVLLVGSGPGFGFSAAVVEILELP</sequence>
<reference evidence="7 8" key="1">
    <citation type="submission" date="2020-08" db="EMBL/GenBank/DDBJ databases">
        <title>Genomic Encyclopedia of Type Strains, Phase III (KMG-III): the genomes of soil and plant-associated and newly described type strains.</title>
        <authorList>
            <person name="Whitman W."/>
        </authorList>
    </citation>
    <scope>NUCLEOTIDE SEQUENCE [LARGE SCALE GENOMIC DNA]</scope>
    <source>
        <strain evidence="7 8">CECT 3266</strain>
    </source>
</reference>
<dbReference type="GO" id="GO:0044550">
    <property type="term" value="P:secondary metabolite biosynthetic process"/>
    <property type="evidence" value="ECO:0007669"/>
    <property type="project" value="TreeGrafter"/>
</dbReference>
<evidence type="ECO:0000256" key="1">
    <source>
        <dbReference type="ARBA" id="ARBA00022490"/>
    </source>
</evidence>
<dbReference type="GO" id="GO:0033818">
    <property type="term" value="F:beta-ketoacyl-acyl-carrier-protein synthase III activity"/>
    <property type="evidence" value="ECO:0007669"/>
    <property type="project" value="UniProtKB-EC"/>
</dbReference>
<proteinExistence type="predicted"/>
<dbReference type="GO" id="GO:0006633">
    <property type="term" value="P:fatty acid biosynthetic process"/>
    <property type="evidence" value="ECO:0007669"/>
    <property type="project" value="InterPro"/>
</dbReference>
<feature type="domain" description="Beta-ketoacyl-[acyl-carrier-protein] synthase III C-terminal" evidence="5">
    <location>
        <begin position="242"/>
        <end position="333"/>
    </location>
</feature>
<keyword evidence="4" id="KW-0732">Signal</keyword>
<keyword evidence="3 7" id="KW-0012">Acyltransferase</keyword>
<feature type="domain" description="Beta-ketoacyl-[acyl-carrier-protein] synthase III N-terminal" evidence="6">
    <location>
        <begin position="108"/>
        <end position="185"/>
    </location>
</feature>
<dbReference type="PANTHER" id="PTHR34069:SF2">
    <property type="entry name" value="BETA-KETOACYL-[ACYL-CARRIER-PROTEIN] SYNTHASE III"/>
    <property type="match status" value="1"/>
</dbReference>
<evidence type="ECO:0000313" key="7">
    <source>
        <dbReference type="EMBL" id="MBB4893667.1"/>
    </source>
</evidence>
<evidence type="ECO:0000256" key="3">
    <source>
        <dbReference type="ARBA" id="ARBA00023315"/>
    </source>
</evidence>
<protein>
    <submittedName>
        <fullName evidence="7">3-oxoacyl-[acyl-carrier-protein] synthase-3</fullName>
        <ecNumber evidence="7">2.3.1.180</ecNumber>
    </submittedName>
</protein>
<dbReference type="AlphaFoldDB" id="A0A7W7LP60"/>
<gene>
    <name evidence="7" type="ORF">FHS39_002698</name>
</gene>
<name>A0A7W7LP60_9ACTN</name>
<keyword evidence="8" id="KW-1185">Reference proteome</keyword>
<evidence type="ECO:0000259" key="5">
    <source>
        <dbReference type="Pfam" id="PF08541"/>
    </source>
</evidence>
<evidence type="ECO:0000313" key="8">
    <source>
        <dbReference type="Proteomes" id="UP000556084"/>
    </source>
</evidence>
<organism evidence="7 8">
    <name type="scientific">Streptomyces olivoverticillatus</name>
    <dbReference type="NCBI Taxonomy" id="66427"/>
    <lineage>
        <taxon>Bacteria</taxon>
        <taxon>Bacillati</taxon>
        <taxon>Actinomycetota</taxon>
        <taxon>Actinomycetes</taxon>
        <taxon>Kitasatosporales</taxon>
        <taxon>Streptomycetaceae</taxon>
        <taxon>Streptomyces</taxon>
    </lineage>
</organism>
<dbReference type="RefSeq" id="WP_184349526.1">
    <property type="nucleotide sequence ID" value="NZ_JACHJH010000003.1"/>
</dbReference>
<dbReference type="Pfam" id="PF08545">
    <property type="entry name" value="ACP_syn_III"/>
    <property type="match status" value="1"/>
</dbReference>
<dbReference type="EMBL" id="JACHJH010000003">
    <property type="protein sequence ID" value="MBB4893667.1"/>
    <property type="molecule type" value="Genomic_DNA"/>
</dbReference>
<dbReference type="InterPro" id="IPR013751">
    <property type="entry name" value="ACP_syn_III_N"/>
</dbReference>
<keyword evidence="1" id="KW-0963">Cytoplasm</keyword>
<evidence type="ECO:0000256" key="2">
    <source>
        <dbReference type="ARBA" id="ARBA00022679"/>
    </source>
</evidence>
<evidence type="ECO:0000259" key="6">
    <source>
        <dbReference type="Pfam" id="PF08545"/>
    </source>
</evidence>
<dbReference type="PANTHER" id="PTHR34069">
    <property type="entry name" value="3-OXOACYL-[ACYL-CARRIER-PROTEIN] SYNTHASE 3"/>
    <property type="match status" value="1"/>
</dbReference>
<evidence type="ECO:0000256" key="4">
    <source>
        <dbReference type="SAM" id="SignalP"/>
    </source>
</evidence>
<dbReference type="InterPro" id="IPR013747">
    <property type="entry name" value="ACP_syn_III_C"/>
</dbReference>
<dbReference type="GO" id="GO:0004315">
    <property type="term" value="F:3-oxoacyl-[acyl-carrier-protein] synthase activity"/>
    <property type="evidence" value="ECO:0007669"/>
    <property type="project" value="InterPro"/>
</dbReference>
<keyword evidence="2 7" id="KW-0808">Transferase</keyword>
<dbReference type="InterPro" id="IPR016039">
    <property type="entry name" value="Thiolase-like"/>
</dbReference>
<dbReference type="CDD" id="cd00827">
    <property type="entry name" value="init_cond_enzymes"/>
    <property type="match status" value="1"/>
</dbReference>
<dbReference type="Pfam" id="PF08541">
    <property type="entry name" value="ACP_syn_III_C"/>
    <property type="match status" value="1"/>
</dbReference>